<evidence type="ECO:0000256" key="5">
    <source>
        <dbReference type="ARBA" id="ARBA00023284"/>
    </source>
</evidence>
<proteinExistence type="inferred from homology"/>
<comment type="subcellular location">
    <subcellularLocation>
        <location evidence="6">Cytoplasm</location>
    </subcellularLocation>
</comment>
<keyword evidence="1 6" id="KW-0963">Cytoplasm</keyword>
<feature type="disulfide bond" description="Redox-active" evidence="6">
    <location>
        <begin position="238"/>
        <end position="240"/>
    </location>
</feature>
<evidence type="ECO:0000313" key="8">
    <source>
        <dbReference type="Proteomes" id="UP000294650"/>
    </source>
</evidence>
<dbReference type="HAMAP" id="MF_00117">
    <property type="entry name" value="HslO"/>
    <property type="match status" value="1"/>
</dbReference>
<dbReference type="PANTHER" id="PTHR30111:SF1">
    <property type="entry name" value="33 KDA CHAPERONIN"/>
    <property type="match status" value="1"/>
</dbReference>
<evidence type="ECO:0000256" key="4">
    <source>
        <dbReference type="ARBA" id="ARBA00023186"/>
    </source>
</evidence>
<evidence type="ECO:0000256" key="2">
    <source>
        <dbReference type="ARBA" id="ARBA00022833"/>
    </source>
</evidence>
<sequence>MSDYLIRATAFDGNVRAYAIKSTETVNEACRKQDTWATASAALGRTITIGAMMGAMLKGDDQLTIKIEGDGPIGAIIVDSNAKGEVRGYVKNPHVHFDEKNEKGKLDVKRAVGTSGFVSVVKDLGLRDYFTGQVPIVSGEISEDFTYYFARSEQIPSAVGAGVIVNPDLSIQASGGFIIQMMPGAEEDTITQIEKRLETIPPISSMVRDGKTPEEILDVLLDGGKVNVLNKMPIAFKCRCSKERIGNAIAALGDEEIRKMIEEDQGAEAVCHFCNTRYHFTIGELEKLKSR</sequence>
<dbReference type="PIRSF" id="PIRSF005261">
    <property type="entry name" value="Heat_shock_Hsp33"/>
    <property type="match status" value="1"/>
</dbReference>
<comment type="caution">
    <text evidence="7">The sequence shown here is derived from an EMBL/GenBank/DDBJ whole genome shotgun (WGS) entry which is preliminary data.</text>
</comment>
<evidence type="ECO:0000256" key="1">
    <source>
        <dbReference type="ARBA" id="ARBA00022490"/>
    </source>
</evidence>
<dbReference type="AlphaFoldDB" id="A0A4R3MTJ7"/>
<dbReference type="InterPro" id="IPR000397">
    <property type="entry name" value="Heat_shock_Hsp33"/>
</dbReference>
<protein>
    <recommendedName>
        <fullName evidence="6">33 kDa chaperonin</fullName>
    </recommendedName>
    <alternativeName>
        <fullName evidence="6">Heat shock protein 33 homolog</fullName>
        <shortName evidence="6">HSP33</shortName>
    </alternativeName>
</protein>
<evidence type="ECO:0000256" key="3">
    <source>
        <dbReference type="ARBA" id="ARBA00023157"/>
    </source>
</evidence>
<dbReference type="Gene3D" id="3.90.1280.10">
    <property type="entry name" value="HSP33 redox switch-like"/>
    <property type="match status" value="1"/>
</dbReference>
<dbReference type="Proteomes" id="UP000294650">
    <property type="component" value="Unassembled WGS sequence"/>
</dbReference>
<dbReference type="GO" id="GO:0051082">
    <property type="term" value="F:unfolded protein binding"/>
    <property type="evidence" value="ECO:0007669"/>
    <property type="project" value="UniProtKB-UniRule"/>
</dbReference>
<keyword evidence="3 6" id="KW-1015">Disulfide bond</keyword>
<keyword evidence="5 6" id="KW-0676">Redox-active center</keyword>
<comment type="similarity">
    <text evidence="6">Belongs to the HSP33 family.</text>
</comment>
<keyword evidence="4 6" id="KW-0143">Chaperone</keyword>
<gene>
    <name evidence="6" type="primary">hslO</name>
    <name evidence="7" type="ORF">EDD68_12345</name>
</gene>
<dbReference type="GO" id="GO:0044183">
    <property type="term" value="F:protein folding chaperone"/>
    <property type="evidence" value="ECO:0007669"/>
    <property type="project" value="TreeGrafter"/>
</dbReference>
<dbReference type="SUPFAM" id="SSF118352">
    <property type="entry name" value="HSP33 redox switch-like"/>
    <property type="match status" value="1"/>
</dbReference>
<dbReference type="Pfam" id="PF01430">
    <property type="entry name" value="HSP33"/>
    <property type="match status" value="1"/>
</dbReference>
<dbReference type="InterPro" id="IPR016154">
    <property type="entry name" value="Heat_shock_Hsp33_C"/>
</dbReference>
<dbReference type="GO" id="GO:0005737">
    <property type="term" value="C:cytoplasm"/>
    <property type="evidence" value="ECO:0007669"/>
    <property type="project" value="UniProtKB-SubCell"/>
</dbReference>
<accession>A0A4R3MTJ7</accession>
<keyword evidence="8" id="KW-1185">Reference proteome</keyword>
<comment type="function">
    <text evidence="6">Redox regulated molecular chaperone. Protects both thermally unfolding and oxidatively damaged proteins from irreversible aggregation. Plays an important role in the bacterial defense system toward oxidative stress.</text>
</comment>
<evidence type="ECO:0000256" key="6">
    <source>
        <dbReference type="HAMAP-Rule" id="MF_00117"/>
    </source>
</evidence>
<dbReference type="GO" id="GO:0042026">
    <property type="term" value="P:protein refolding"/>
    <property type="evidence" value="ECO:0007669"/>
    <property type="project" value="TreeGrafter"/>
</dbReference>
<reference evidence="7 8" key="1">
    <citation type="submission" date="2019-03" db="EMBL/GenBank/DDBJ databases">
        <title>Genomic Encyclopedia of Type Strains, Phase IV (KMG-IV): sequencing the most valuable type-strain genomes for metagenomic binning, comparative biology and taxonomic classification.</title>
        <authorList>
            <person name="Goeker M."/>
        </authorList>
    </citation>
    <scope>NUCLEOTIDE SEQUENCE [LARGE SCALE GENOMIC DNA]</scope>
    <source>
        <strain evidence="7 8">DSM 25894</strain>
    </source>
</reference>
<dbReference type="RefSeq" id="WP_132372767.1">
    <property type="nucleotide sequence ID" value="NZ_SMAN01000023.1"/>
</dbReference>
<evidence type="ECO:0000313" key="7">
    <source>
        <dbReference type="EMBL" id="TCT18176.1"/>
    </source>
</evidence>
<dbReference type="EMBL" id="SMAN01000023">
    <property type="protein sequence ID" value="TCT18176.1"/>
    <property type="molecule type" value="Genomic_DNA"/>
</dbReference>
<comment type="PTM">
    <text evidence="6">Under oxidizing conditions two disulfide bonds are formed involving the reactive cysteines. Under reducing conditions zinc is bound to the reactive cysteines and the protein is inactive.</text>
</comment>
<dbReference type="PANTHER" id="PTHR30111">
    <property type="entry name" value="33 KDA CHAPERONIN"/>
    <property type="match status" value="1"/>
</dbReference>
<keyword evidence="2 6" id="KW-0862">Zinc</keyword>
<dbReference type="CDD" id="cd00498">
    <property type="entry name" value="Hsp33"/>
    <property type="match status" value="1"/>
</dbReference>
<dbReference type="SUPFAM" id="SSF64397">
    <property type="entry name" value="Hsp33 domain"/>
    <property type="match status" value="1"/>
</dbReference>
<dbReference type="Gene3D" id="3.55.30.10">
    <property type="entry name" value="Hsp33 domain"/>
    <property type="match status" value="1"/>
</dbReference>
<dbReference type="OrthoDB" id="9776534at2"/>
<organism evidence="7 8">
    <name type="scientific">Melghiribacillus thermohalophilus</name>
    <dbReference type="NCBI Taxonomy" id="1324956"/>
    <lineage>
        <taxon>Bacteria</taxon>
        <taxon>Bacillati</taxon>
        <taxon>Bacillota</taxon>
        <taxon>Bacilli</taxon>
        <taxon>Bacillales</taxon>
        <taxon>Bacillaceae</taxon>
        <taxon>Melghiribacillus</taxon>
    </lineage>
</organism>
<dbReference type="InterPro" id="IPR016153">
    <property type="entry name" value="Heat_shock_Hsp33_N"/>
</dbReference>
<feature type="disulfide bond" description="Redox-active" evidence="6">
    <location>
        <begin position="271"/>
        <end position="274"/>
    </location>
</feature>
<name>A0A4R3MTJ7_9BACI</name>
<dbReference type="NCBIfam" id="NF001033">
    <property type="entry name" value="PRK00114.1"/>
    <property type="match status" value="1"/>
</dbReference>